<keyword evidence="1" id="KW-0472">Membrane</keyword>
<evidence type="ECO:0000313" key="2">
    <source>
        <dbReference type="EMBL" id="MBY8884405.1"/>
    </source>
</evidence>
<keyword evidence="1" id="KW-0812">Transmembrane</keyword>
<dbReference type="Proteomes" id="UP001198565">
    <property type="component" value="Unassembled WGS sequence"/>
</dbReference>
<sequence length="67" mass="7190">MLWLFVWTGLAFCGIAVLGVLAIRVHLEVRRLSASIAAGSRAIAGAAEEFQRTAEPLAVRAGEIARR</sequence>
<comment type="caution">
    <text evidence="2">The sequence shown here is derived from an EMBL/GenBank/DDBJ whole genome shotgun (WGS) entry which is preliminary data.</text>
</comment>
<keyword evidence="1" id="KW-1133">Transmembrane helix</keyword>
<gene>
    <name evidence="2" type="ORF">K7472_06045</name>
</gene>
<accession>A0ABS7QMJ1</accession>
<evidence type="ECO:0000256" key="1">
    <source>
        <dbReference type="SAM" id="Phobius"/>
    </source>
</evidence>
<evidence type="ECO:0000313" key="3">
    <source>
        <dbReference type="Proteomes" id="UP001198565"/>
    </source>
</evidence>
<name>A0ABS7QMJ1_9ACTN</name>
<proteinExistence type="predicted"/>
<keyword evidence="3" id="KW-1185">Reference proteome</keyword>
<dbReference type="RefSeq" id="WP_109454055.1">
    <property type="nucleotide sequence ID" value="NZ_JAINVZ010000003.1"/>
</dbReference>
<dbReference type="EMBL" id="JAINVZ010000003">
    <property type="protein sequence ID" value="MBY8884405.1"/>
    <property type="molecule type" value="Genomic_DNA"/>
</dbReference>
<reference evidence="2 3" key="1">
    <citation type="submission" date="2021-08" db="EMBL/GenBank/DDBJ databases">
        <title>Streptomyces sp. PTM05 isolated from lichen.</title>
        <authorList>
            <person name="Somphong A."/>
            <person name="Phongsopitanun W."/>
            <person name="Tanasupawat S."/>
        </authorList>
    </citation>
    <scope>NUCLEOTIDE SEQUENCE [LARGE SCALE GENOMIC DNA]</scope>
    <source>
        <strain evidence="2 3">Ptm05</strain>
    </source>
</reference>
<organism evidence="2 3">
    <name type="scientific">Streptantibioticus parmotrematis</name>
    <dbReference type="NCBI Taxonomy" id="2873249"/>
    <lineage>
        <taxon>Bacteria</taxon>
        <taxon>Bacillati</taxon>
        <taxon>Actinomycetota</taxon>
        <taxon>Actinomycetes</taxon>
        <taxon>Kitasatosporales</taxon>
        <taxon>Streptomycetaceae</taxon>
        <taxon>Streptantibioticus</taxon>
    </lineage>
</organism>
<protein>
    <submittedName>
        <fullName evidence="2">Uncharacterized protein</fullName>
    </submittedName>
</protein>
<feature type="transmembrane region" description="Helical" evidence="1">
    <location>
        <begin position="6"/>
        <end position="27"/>
    </location>
</feature>